<reference evidence="1" key="2">
    <citation type="submission" date="2019-06" db="EMBL/GenBank/DDBJ databases">
        <title>Genomics analysis of Aphanomyces spp. identifies a new class of oomycete effector associated with host adaptation.</title>
        <authorList>
            <person name="Gaulin E."/>
        </authorList>
    </citation>
    <scope>NUCLEOTIDE SEQUENCE</scope>
    <source>
        <strain evidence="1">CBS 578.67</strain>
    </source>
</reference>
<sequence>MLKMRQAERGLTCTHFINFLKAKQREWLDRYLSDQAAGHEYKNLLKLLQRFCSRHGFSRQKPAKSKQLQGDRNAILYREEFAADFHRVLNGFHPDTILNVDETGIHYDMPPSTIWASTPMSASKDCRF</sequence>
<evidence type="ECO:0000313" key="1">
    <source>
        <dbReference type="EMBL" id="KAF0694065.1"/>
    </source>
</evidence>
<reference evidence="2 3" key="1">
    <citation type="submission" date="2019-03" db="EMBL/GenBank/DDBJ databases">
        <authorList>
            <person name="Gaulin E."/>
            <person name="Dumas B."/>
        </authorList>
    </citation>
    <scope>NUCLEOTIDE SEQUENCE [LARGE SCALE GENOMIC DNA]</scope>
    <source>
        <strain evidence="2">CBS 568.67</strain>
    </source>
</reference>
<keyword evidence="3" id="KW-1185">Reference proteome</keyword>
<dbReference type="EMBL" id="VJMH01005608">
    <property type="protein sequence ID" value="KAF0694065.1"/>
    <property type="molecule type" value="Genomic_DNA"/>
</dbReference>
<dbReference type="Proteomes" id="UP000332933">
    <property type="component" value="Unassembled WGS sequence"/>
</dbReference>
<name>A0A485L280_9STRA</name>
<accession>A0A485L280</accession>
<gene>
    <name evidence="2" type="primary">Aste57867_15035</name>
    <name evidence="1" type="ORF">As57867_014979</name>
    <name evidence="2" type="ORF">ASTE57867_15035</name>
</gene>
<evidence type="ECO:0000313" key="3">
    <source>
        <dbReference type="Proteomes" id="UP000332933"/>
    </source>
</evidence>
<proteinExistence type="predicted"/>
<dbReference type="EMBL" id="CAADRA010005629">
    <property type="protein sequence ID" value="VFT91849.1"/>
    <property type="molecule type" value="Genomic_DNA"/>
</dbReference>
<evidence type="ECO:0000313" key="2">
    <source>
        <dbReference type="EMBL" id="VFT91849.1"/>
    </source>
</evidence>
<dbReference type="OrthoDB" id="176520at2759"/>
<organism evidence="2 3">
    <name type="scientific">Aphanomyces stellatus</name>
    <dbReference type="NCBI Taxonomy" id="120398"/>
    <lineage>
        <taxon>Eukaryota</taxon>
        <taxon>Sar</taxon>
        <taxon>Stramenopiles</taxon>
        <taxon>Oomycota</taxon>
        <taxon>Saprolegniomycetes</taxon>
        <taxon>Saprolegniales</taxon>
        <taxon>Verrucalvaceae</taxon>
        <taxon>Aphanomyces</taxon>
    </lineage>
</organism>
<protein>
    <submittedName>
        <fullName evidence="2">Aste57867_15035 protein</fullName>
    </submittedName>
</protein>
<dbReference type="AlphaFoldDB" id="A0A485L280"/>